<dbReference type="Gene3D" id="3.30.40.10">
    <property type="entry name" value="Zinc/RING finger domain, C3HC4 (zinc finger)"/>
    <property type="match status" value="1"/>
</dbReference>
<organism evidence="15">
    <name type="scientific">Medioppia subpectinata</name>
    <dbReference type="NCBI Taxonomy" id="1979941"/>
    <lineage>
        <taxon>Eukaryota</taxon>
        <taxon>Metazoa</taxon>
        <taxon>Ecdysozoa</taxon>
        <taxon>Arthropoda</taxon>
        <taxon>Chelicerata</taxon>
        <taxon>Arachnida</taxon>
        <taxon>Acari</taxon>
        <taxon>Acariformes</taxon>
        <taxon>Sarcoptiformes</taxon>
        <taxon>Oribatida</taxon>
        <taxon>Brachypylina</taxon>
        <taxon>Oppioidea</taxon>
        <taxon>Oppiidae</taxon>
        <taxon>Medioppia</taxon>
    </lineage>
</organism>
<keyword evidence="5" id="KW-0879">Wnt signaling pathway</keyword>
<dbReference type="InterPro" id="IPR017907">
    <property type="entry name" value="Znf_RING_CS"/>
</dbReference>
<dbReference type="GO" id="GO:0005634">
    <property type="term" value="C:nucleus"/>
    <property type="evidence" value="ECO:0007669"/>
    <property type="project" value="TreeGrafter"/>
</dbReference>
<dbReference type="OrthoDB" id="10065815at2759"/>
<feature type="compositionally biased region" description="Basic and acidic residues" evidence="12">
    <location>
        <begin position="223"/>
        <end position="233"/>
    </location>
</feature>
<dbReference type="InterPro" id="IPR004170">
    <property type="entry name" value="WWE_dom"/>
</dbReference>
<dbReference type="SMART" id="SM00184">
    <property type="entry name" value="RING"/>
    <property type="match status" value="1"/>
</dbReference>
<evidence type="ECO:0000256" key="4">
    <source>
        <dbReference type="ARBA" id="ARBA00022679"/>
    </source>
</evidence>
<keyword evidence="4 11" id="KW-0808">Transferase</keyword>
<evidence type="ECO:0000313" key="16">
    <source>
        <dbReference type="Proteomes" id="UP000759131"/>
    </source>
</evidence>
<comment type="domain">
    <text evidence="11">The WWE domain mediates non-covalent poly(ADP-ribose)-binding.</text>
</comment>
<dbReference type="GO" id="GO:0016055">
    <property type="term" value="P:Wnt signaling pathway"/>
    <property type="evidence" value="ECO:0007669"/>
    <property type="project" value="UniProtKB-KW"/>
</dbReference>
<dbReference type="SUPFAM" id="SSF117839">
    <property type="entry name" value="WWE domain"/>
    <property type="match status" value="1"/>
</dbReference>
<protein>
    <recommendedName>
        <fullName evidence="11">E3 ubiquitin-protein ligase</fullName>
        <ecNumber evidence="11">2.3.2.27</ecNumber>
    </recommendedName>
</protein>
<dbReference type="SMART" id="SM00678">
    <property type="entry name" value="WWE"/>
    <property type="match status" value="1"/>
</dbReference>
<dbReference type="GO" id="GO:0072572">
    <property type="term" value="F:poly-ADP-D-ribose binding"/>
    <property type="evidence" value="ECO:0007669"/>
    <property type="project" value="UniProtKB-UniRule"/>
</dbReference>
<dbReference type="GO" id="GO:0008270">
    <property type="term" value="F:zinc ion binding"/>
    <property type="evidence" value="ECO:0007669"/>
    <property type="project" value="UniProtKB-UniRule"/>
</dbReference>
<dbReference type="EC" id="2.3.2.27" evidence="11"/>
<keyword evidence="9 11" id="KW-0862">Zinc</keyword>
<feature type="domain" description="WWE" evidence="14">
    <location>
        <begin position="104"/>
        <end position="180"/>
    </location>
</feature>
<dbReference type="Pfam" id="PF13923">
    <property type="entry name" value="zf-C3HC4_2"/>
    <property type="match status" value="1"/>
</dbReference>
<dbReference type="PANTHER" id="PTHR13417:SF2">
    <property type="entry name" value="E3 UBIQUITIN-PROTEIN LIGASE RNF146"/>
    <property type="match status" value="1"/>
</dbReference>
<dbReference type="PROSITE" id="PS50918">
    <property type="entry name" value="WWE"/>
    <property type="match status" value="1"/>
</dbReference>
<keyword evidence="6 11" id="KW-0479">Metal-binding</keyword>
<evidence type="ECO:0000256" key="12">
    <source>
        <dbReference type="SAM" id="MobiDB-lite"/>
    </source>
</evidence>
<comment type="function">
    <text evidence="11">E3 ubiquitin-protein ligase that specifically binds poly-ADP-ribosylated proteins and mediates their ubiquitination and subsequent degradation.</text>
</comment>
<keyword evidence="3 11" id="KW-0963">Cytoplasm</keyword>
<dbReference type="InterPro" id="IPR037197">
    <property type="entry name" value="WWE_dom_sf"/>
</dbReference>
<dbReference type="GO" id="GO:0006511">
    <property type="term" value="P:ubiquitin-dependent protein catabolic process"/>
    <property type="evidence" value="ECO:0007669"/>
    <property type="project" value="UniProtKB-UniRule"/>
</dbReference>
<keyword evidence="8 11" id="KW-0833">Ubl conjugation pathway</keyword>
<evidence type="ECO:0000256" key="11">
    <source>
        <dbReference type="RuleBase" id="RU367115"/>
    </source>
</evidence>
<dbReference type="InterPro" id="IPR044110">
    <property type="entry name" value="RING-HC_RNF146"/>
</dbReference>
<feature type="compositionally biased region" description="Polar residues" evidence="12">
    <location>
        <begin position="204"/>
        <end position="220"/>
    </location>
</feature>
<dbReference type="GO" id="GO:0051865">
    <property type="term" value="P:protein autoubiquitination"/>
    <property type="evidence" value="ECO:0007669"/>
    <property type="project" value="UniProtKB-UniRule"/>
</dbReference>
<evidence type="ECO:0000259" key="14">
    <source>
        <dbReference type="PROSITE" id="PS50918"/>
    </source>
</evidence>
<evidence type="ECO:0000313" key="15">
    <source>
        <dbReference type="EMBL" id="CAD7622453.1"/>
    </source>
</evidence>
<dbReference type="AlphaFoldDB" id="A0A7R9KGF4"/>
<proteinExistence type="predicted"/>
<dbReference type="InterPro" id="IPR033509">
    <property type="entry name" value="RNF146"/>
</dbReference>
<evidence type="ECO:0000256" key="9">
    <source>
        <dbReference type="ARBA" id="ARBA00022833"/>
    </source>
</evidence>
<feature type="compositionally biased region" description="Basic and acidic residues" evidence="12">
    <location>
        <begin position="103"/>
        <end position="114"/>
    </location>
</feature>
<evidence type="ECO:0000256" key="8">
    <source>
        <dbReference type="ARBA" id="ARBA00022786"/>
    </source>
</evidence>
<reference evidence="15" key="1">
    <citation type="submission" date="2020-11" db="EMBL/GenBank/DDBJ databases">
        <authorList>
            <person name="Tran Van P."/>
        </authorList>
    </citation>
    <scope>NUCLEOTIDE SEQUENCE</scope>
</reference>
<evidence type="ECO:0000256" key="10">
    <source>
        <dbReference type="PROSITE-ProRule" id="PRU00175"/>
    </source>
</evidence>
<name>A0A7R9KGF4_9ACAR</name>
<dbReference type="EMBL" id="OC855683">
    <property type="protein sequence ID" value="CAD7622453.1"/>
    <property type="molecule type" value="Genomic_DNA"/>
</dbReference>
<feature type="region of interest" description="Disordered" evidence="12">
    <location>
        <begin position="91"/>
        <end position="116"/>
    </location>
</feature>
<sequence>MWRSSSAAVEDNSCVDTSGAEASDGHVFECAVCLDRCLNGVRLECRHVFCYLCVKGSAQQSNNRCPVCRHPIAHNYFDRPDLIGAVHWRHTADDERDDEDSKEDGGDASERSDSDMEWQYEGRNGWWLYDCRTSRDIHKAYKANEPSLEVLVAGFVYVIDLQRMIQYRRLDPNRIRRIRRQPLDPTTKGVAGLRTQFSHILSQTHSSSVAADNSNESQPLDGSEDRGDTHEDNCGTQSTDRASAREAVDEEVLSLEQAFNANLNVNDS</sequence>
<accession>A0A7R9KGF4</accession>
<evidence type="ECO:0000259" key="13">
    <source>
        <dbReference type="PROSITE" id="PS50089"/>
    </source>
</evidence>
<evidence type="ECO:0000256" key="1">
    <source>
        <dbReference type="ARBA" id="ARBA00000900"/>
    </source>
</evidence>
<dbReference type="UniPathway" id="UPA00143"/>
<feature type="region of interest" description="Disordered" evidence="12">
    <location>
        <begin position="204"/>
        <end position="249"/>
    </location>
</feature>
<keyword evidence="16" id="KW-1185">Reference proteome</keyword>
<dbReference type="SUPFAM" id="SSF57850">
    <property type="entry name" value="RING/U-box"/>
    <property type="match status" value="1"/>
</dbReference>
<evidence type="ECO:0000256" key="5">
    <source>
        <dbReference type="ARBA" id="ARBA00022687"/>
    </source>
</evidence>
<dbReference type="CDD" id="cd16546">
    <property type="entry name" value="RING-HC_RNF146"/>
    <property type="match status" value="1"/>
</dbReference>
<comment type="pathway">
    <text evidence="11">Protein modification; protein ubiquitination.</text>
</comment>
<dbReference type="GO" id="GO:0061630">
    <property type="term" value="F:ubiquitin protein ligase activity"/>
    <property type="evidence" value="ECO:0007669"/>
    <property type="project" value="UniProtKB-UniRule"/>
</dbReference>
<dbReference type="PROSITE" id="PS00518">
    <property type="entry name" value="ZF_RING_1"/>
    <property type="match status" value="1"/>
</dbReference>
<evidence type="ECO:0000256" key="3">
    <source>
        <dbReference type="ARBA" id="ARBA00022490"/>
    </source>
</evidence>
<gene>
    <name evidence="15" type="ORF">OSB1V03_LOCUS2916</name>
</gene>
<keyword evidence="7 10" id="KW-0863">Zinc-finger</keyword>
<evidence type="ECO:0000256" key="2">
    <source>
        <dbReference type="ARBA" id="ARBA00004514"/>
    </source>
</evidence>
<dbReference type="PROSITE" id="PS50089">
    <property type="entry name" value="ZF_RING_2"/>
    <property type="match status" value="1"/>
</dbReference>
<dbReference type="Pfam" id="PF02825">
    <property type="entry name" value="WWE"/>
    <property type="match status" value="1"/>
</dbReference>
<dbReference type="InterPro" id="IPR013083">
    <property type="entry name" value="Znf_RING/FYVE/PHD"/>
</dbReference>
<dbReference type="PANTHER" id="PTHR13417">
    <property type="entry name" value="E3 UBIQUITIN-PROTEIN LIGASE RNF146"/>
    <property type="match status" value="1"/>
</dbReference>
<evidence type="ECO:0000256" key="6">
    <source>
        <dbReference type="ARBA" id="ARBA00022723"/>
    </source>
</evidence>
<dbReference type="Proteomes" id="UP000759131">
    <property type="component" value="Unassembled WGS sequence"/>
</dbReference>
<evidence type="ECO:0000256" key="7">
    <source>
        <dbReference type="ARBA" id="ARBA00022771"/>
    </source>
</evidence>
<comment type="subcellular location">
    <subcellularLocation>
        <location evidence="2 11">Cytoplasm</location>
        <location evidence="2 11">Cytosol</location>
    </subcellularLocation>
</comment>
<dbReference type="InterPro" id="IPR018123">
    <property type="entry name" value="WWE-dom_subgr"/>
</dbReference>
<dbReference type="InterPro" id="IPR001841">
    <property type="entry name" value="Znf_RING"/>
</dbReference>
<feature type="domain" description="RING-type" evidence="13">
    <location>
        <begin position="30"/>
        <end position="69"/>
    </location>
</feature>
<dbReference type="Gene3D" id="3.30.720.50">
    <property type="match status" value="1"/>
</dbReference>
<comment type="PTM">
    <text evidence="11">Ubiquitinated; autoubiquitinated.</text>
</comment>
<dbReference type="EMBL" id="CAJPIZ010001108">
    <property type="protein sequence ID" value="CAG2102883.1"/>
    <property type="molecule type" value="Genomic_DNA"/>
</dbReference>
<dbReference type="GO" id="GO:0005829">
    <property type="term" value="C:cytosol"/>
    <property type="evidence" value="ECO:0007669"/>
    <property type="project" value="UniProtKB-SubCell"/>
</dbReference>
<comment type="catalytic activity">
    <reaction evidence="1 11">
        <text>S-ubiquitinyl-[E2 ubiquitin-conjugating enzyme]-L-cysteine + [acceptor protein]-L-lysine = [E2 ubiquitin-conjugating enzyme]-L-cysteine + N(6)-ubiquitinyl-[acceptor protein]-L-lysine.</text>
        <dbReference type="EC" id="2.3.2.27"/>
    </reaction>
</comment>